<proteinExistence type="predicted"/>
<evidence type="ECO:0000313" key="1">
    <source>
        <dbReference type="EMBL" id="KAJ1896174.1"/>
    </source>
</evidence>
<keyword evidence="2" id="KW-1185">Reference proteome</keyword>
<name>A0ACC1ILV2_9FUNG</name>
<comment type="caution">
    <text evidence="1">The sequence shown here is derived from an EMBL/GenBank/DDBJ whole genome shotgun (WGS) entry which is preliminary data.</text>
</comment>
<reference evidence="1" key="1">
    <citation type="submission" date="2022-07" db="EMBL/GenBank/DDBJ databases">
        <title>Phylogenomic reconstructions and comparative analyses of Kickxellomycotina fungi.</title>
        <authorList>
            <person name="Reynolds N.K."/>
            <person name="Stajich J.E."/>
            <person name="Barry K."/>
            <person name="Grigoriev I.V."/>
            <person name="Crous P."/>
            <person name="Smith M.E."/>
        </authorList>
    </citation>
    <scope>NUCLEOTIDE SEQUENCE</scope>
    <source>
        <strain evidence="1">Benny 63K</strain>
    </source>
</reference>
<keyword evidence="1" id="KW-0413">Isomerase</keyword>
<gene>
    <name evidence="1" type="primary">PUS7_1</name>
    <name evidence="1" type="ORF">LPJ66_004154</name>
</gene>
<protein>
    <submittedName>
        <fullName evidence="1">Multisubstrate pseudouridine synthase 7</fullName>
        <ecNumber evidence="1">5.4.99.27</ecNumber>
    </submittedName>
</protein>
<evidence type="ECO:0000313" key="2">
    <source>
        <dbReference type="Proteomes" id="UP001150581"/>
    </source>
</evidence>
<dbReference type="EMBL" id="JANBPG010000478">
    <property type="protein sequence ID" value="KAJ1896174.1"/>
    <property type="molecule type" value="Genomic_DNA"/>
</dbReference>
<dbReference type="EC" id="5.4.99.27" evidence="1"/>
<sequence length="301" mass="33495">MQRFGTQSVASHTVGLAMLKSQWKQAVELVLCPRAGDAKDMAGARTLWADGQISEALAALPNRGALAERSILQDLVQQQQKAGVSNWAAGFACIPRNLRLMYVHAYQSYVWNTAASRRLQLYGVAGAVPGDLVVEAGDLAPDAGRVQPVVVTAETAHQYSIYDVVLPLPGWDVRYPENQVAAVYNDIMGKDEMSPERMAEHPMKEYRLAGAYRHVVIRPRDFSHQWMRYRDDKLPLARSDSDRIEGKHEPESIEFGELVALKLEFDLPSSAYATMLLRELMRQETAAGHQTTLSNGTNENE</sequence>
<accession>A0ACC1ILV2</accession>
<organism evidence="1 2">
    <name type="scientific">Kickxella alabastrina</name>
    <dbReference type="NCBI Taxonomy" id="61397"/>
    <lineage>
        <taxon>Eukaryota</taxon>
        <taxon>Fungi</taxon>
        <taxon>Fungi incertae sedis</taxon>
        <taxon>Zoopagomycota</taxon>
        <taxon>Kickxellomycotina</taxon>
        <taxon>Kickxellomycetes</taxon>
        <taxon>Kickxellales</taxon>
        <taxon>Kickxellaceae</taxon>
        <taxon>Kickxella</taxon>
    </lineage>
</organism>
<dbReference type="Proteomes" id="UP001150581">
    <property type="component" value="Unassembled WGS sequence"/>
</dbReference>